<name>A0ABQ7N822_BRACM</name>
<dbReference type="EMBL" id="JADBGQ010000003">
    <property type="protein sequence ID" value="KAG5406225.1"/>
    <property type="molecule type" value="Genomic_DNA"/>
</dbReference>
<dbReference type="SUPFAM" id="SSF55257">
    <property type="entry name" value="RBP11-like subunits of RNA polymerase"/>
    <property type="match status" value="1"/>
</dbReference>
<keyword evidence="6" id="KW-1185">Reference proteome</keyword>
<evidence type="ECO:0000313" key="5">
    <source>
        <dbReference type="EMBL" id="KAG5406225.1"/>
    </source>
</evidence>
<keyword evidence="2" id="KW-0804">Transcription</keyword>
<dbReference type="PANTHER" id="PTHR13946:SF16">
    <property type="entry name" value="DNA-DIRECTED RNA POLYMERASE II SUBUNIT RPB11"/>
    <property type="match status" value="1"/>
</dbReference>
<feature type="coiled-coil region" evidence="3">
    <location>
        <begin position="55"/>
        <end position="82"/>
    </location>
</feature>
<evidence type="ECO:0000256" key="2">
    <source>
        <dbReference type="ARBA" id="ARBA00023163"/>
    </source>
</evidence>
<dbReference type="InterPro" id="IPR036603">
    <property type="entry name" value="RBP11-like"/>
</dbReference>
<sequence>MDAPERCERFVVPEGTKKQLQRDENVVCFWMPTSSSSHVQNHSQGVRTTNQSSPMQAYNQAINDLDKELDTLKNQFEAEMAKFSDH</sequence>
<keyword evidence="3" id="KW-0175">Coiled coil</keyword>
<comment type="caution">
    <text evidence="5">The sequence shown here is derived from an EMBL/GenBank/DDBJ whole genome shotgun (WGS) entry which is preliminary data.</text>
</comment>
<feature type="region of interest" description="Disordered" evidence="4">
    <location>
        <begin position="35"/>
        <end position="54"/>
    </location>
</feature>
<evidence type="ECO:0000256" key="4">
    <source>
        <dbReference type="SAM" id="MobiDB-lite"/>
    </source>
</evidence>
<reference evidence="5 6" key="1">
    <citation type="submission" date="2021-03" db="EMBL/GenBank/DDBJ databases">
        <authorList>
            <person name="King G.J."/>
            <person name="Bancroft I."/>
            <person name="Baten A."/>
            <person name="Bloomfield J."/>
            <person name="Borpatragohain P."/>
            <person name="He Z."/>
            <person name="Irish N."/>
            <person name="Irwin J."/>
            <person name="Liu K."/>
            <person name="Mauleon R.P."/>
            <person name="Moore J."/>
            <person name="Morris R."/>
            <person name="Ostergaard L."/>
            <person name="Wang B."/>
            <person name="Wells R."/>
        </authorList>
    </citation>
    <scope>NUCLEOTIDE SEQUENCE [LARGE SCALE GENOMIC DNA]</scope>
    <source>
        <strain evidence="5">R-o-18</strain>
        <tissue evidence="5">Leaf</tissue>
    </source>
</reference>
<evidence type="ECO:0000313" key="6">
    <source>
        <dbReference type="Proteomes" id="UP000823674"/>
    </source>
</evidence>
<organism evidence="5 6">
    <name type="scientific">Brassica rapa subsp. trilocularis</name>
    <dbReference type="NCBI Taxonomy" id="1813537"/>
    <lineage>
        <taxon>Eukaryota</taxon>
        <taxon>Viridiplantae</taxon>
        <taxon>Streptophyta</taxon>
        <taxon>Embryophyta</taxon>
        <taxon>Tracheophyta</taxon>
        <taxon>Spermatophyta</taxon>
        <taxon>Magnoliopsida</taxon>
        <taxon>eudicotyledons</taxon>
        <taxon>Gunneridae</taxon>
        <taxon>Pentapetalae</taxon>
        <taxon>rosids</taxon>
        <taxon>malvids</taxon>
        <taxon>Brassicales</taxon>
        <taxon>Brassicaceae</taxon>
        <taxon>Brassiceae</taxon>
        <taxon>Brassica</taxon>
    </lineage>
</organism>
<keyword evidence="1" id="KW-0240">DNA-directed RNA polymerase</keyword>
<accession>A0ABQ7N822</accession>
<dbReference type="PANTHER" id="PTHR13946">
    <property type="entry name" value="DNA-DIRECTED RNA POLYMERASE I,II,III"/>
    <property type="match status" value="1"/>
</dbReference>
<evidence type="ECO:0000256" key="1">
    <source>
        <dbReference type="ARBA" id="ARBA00022478"/>
    </source>
</evidence>
<evidence type="ECO:0000256" key="3">
    <source>
        <dbReference type="SAM" id="Coils"/>
    </source>
</evidence>
<protein>
    <submittedName>
        <fullName evidence="5">Uncharacterized protein</fullName>
    </submittedName>
</protein>
<gene>
    <name evidence="5" type="primary">A03p052090.1_BraROA</name>
    <name evidence="5" type="ORF">IGI04_012344</name>
</gene>
<dbReference type="Proteomes" id="UP000823674">
    <property type="component" value="Chromosome A03"/>
</dbReference>
<proteinExistence type="predicted"/>
<dbReference type="Gene3D" id="3.30.1360.10">
    <property type="entry name" value="RNA polymerase, RBP11-like subunit"/>
    <property type="match status" value="1"/>
</dbReference>